<gene>
    <name evidence="3" type="ORF">GA0070623_3974</name>
</gene>
<dbReference type="AlphaFoldDB" id="A0A109IJS0"/>
<feature type="signal peptide" evidence="2">
    <location>
        <begin position="1"/>
        <end position="26"/>
    </location>
</feature>
<name>A0A109IJS0_9ACTN</name>
<feature type="compositionally biased region" description="Low complexity" evidence="1">
    <location>
        <begin position="70"/>
        <end position="80"/>
    </location>
</feature>
<evidence type="ECO:0000313" key="4">
    <source>
        <dbReference type="Proteomes" id="UP000198226"/>
    </source>
</evidence>
<keyword evidence="4" id="KW-1185">Reference proteome</keyword>
<dbReference type="RefSeq" id="WP_067309197.1">
    <property type="nucleotide sequence ID" value="NZ_LRMV01000073.1"/>
</dbReference>
<feature type="region of interest" description="Disordered" evidence="1">
    <location>
        <begin position="70"/>
        <end position="90"/>
    </location>
</feature>
<evidence type="ECO:0000256" key="1">
    <source>
        <dbReference type="SAM" id="MobiDB-lite"/>
    </source>
</evidence>
<evidence type="ECO:0000313" key="3">
    <source>
        <dbReference type="EMBL" id="SCG75192.1"/>
    </source>
</evidence>
<accession>A0A109IJS0</accession>
<reference evidence="4" key="1">
    <citation type="submission" date="2016-06" db="EMBL/GenBank/DDBJ databases">
        <authorList>
            <person name="Varghese N."/>
            <person name="Submissions Spin"/>
        </authorList>
    </citation>
    <scope>NUCLEOTIDE SEQUENCE [LARGE SCALE GENOMIC DNA]</scope>
    <source>
        <strain evidence="4">DSM 44983</strain>
    </source>
</reference>
<feature type="chain" id="PRO_5039045356" evidence="2">
    <location>
        <begin position="27"/>
        <end position="198"/>
    </location>
</feature>
<sequence length="198" mass="20033">MAHRGIAVTATSLLAALTLGVAGCGAAQVAADGTKATAVDVAAALGVEGQALAALGLDPVELDLLAAPAASTTPSPQAGAKGKRGERAQELRQRRQARVQLGRNGLHGEAVVQTKDGGTKTVVVQRGEVTAVDGGSVTVKSTDGFSLTWKLGDQLRVVERRTTIKASDVKVGTKVNVAGAKDGDASVARLIVVPVKQK</sequence>
<dbReference type="PROSITE" id="PS51257">
    <property type="entry name" value="PROKAR_LIPOPROTEIN"/>
    <property type="match status" value="1"/>
</dbReference>
<proteinExistence type="predicted"/>
<dbReference type="EMBL" id="LT607752">
    <property type="protein sequence ID" value="SCG75192.1"/>
    <property type="molecule type" value="Genomic_DNA"/>
</dbReference>
<keyword evidence="2" id="KW-0732">Signal</keyword>
<evidence type="ECO:0000256" key="2">
    <source>
        <dbReference type="SAM" id="SignalP"/>
    </source>
</evidence>
<dbReference type="OrthoDB" id="3401874at2"/>
<organism evidence="3 4">
    <name type="scientific">Micromonospora rifamycinica</name>
    <dbReference type="NCBI Taxonomy" id="291594"/>
    <lineage>
        <taxon>Bacteria</taxon>
        <taxon>Bacillati</taxon>
        <taxon>Actinomycetota</taxon>
        <taxon>Actinomycetes</taxon>
        <taxon>Micromonosporales</taxon>
        <taxon>Micromonosporaceae</taxon>
        <taxon>Micromonospora</taxon>
    </lineage>
</organism>
<protein>
    <submittedName>
        <fullName evidence="3">Uncharacterized protein</fullName>
    </submittedName>
</protein>
<dbReference type="Proteomes" id="UP000198226">
    <property type="component" value="Chromosome I"/>
</dbReference>